<organism evidence="7">
    <name type="scientific">freshwater metagenome</name>
    <dbReference type="NCBI Taxonomy" id="449393"/>
    <lineage>
        <taxon>unclassified sequences</taxon>
        <taxon>metagenomes</taxon>
        <taxon>ecological metagenomes</taxon>
    </lineage>
</organism>
<dbReference type="PIRSF" id="PIRSF006648">
    <property type="entry name" value="DrrB"/>
    <property type="match status" value="1"/>
</dbReference>
<dbReference type="InterPro" id="IPR000412">
    <property type="entry name" value="ABC_2_transport"/>
</dbReference>
<feature type="domain" description="ABC-2 type transporter transmembrane" evidence="6">
    <location>
        <begin position="14"/>
        <end position="210"/>
    </location>
</feature>
<feature type="transmembrane region" description="Helical" evidence="5">
    <location>
        <begin position="99"/>
        <end position="124"/>
    </location>
</feature>
<comment type="subcellular location">
    <subcellularLocation>
        <location evidence="1">Membrane</location>
        <topology evidence="1">Multi-pass membrane protein</topology>
    </subcellularLocation>
</comment>
<sequence>MNHVSMARRVTAHAQWELKLLIRNGEQLLLTFVIPVVLLLALGFTKLSTQSIDAAVPTVFAVSILATCFTSLAIGTGFERRSGALRFLGTTPLSRLDLVFGKLIATGLLTLSSIIAVAITGTFLDWRPSASGLALALIVGVLSATVWVSWALVIAGYFRAEAVLAIANGLFLVLMIFGGVVIATSRMPNLLAHMVDLLPSAAMANGLRDALQWNSVPVFAVIVLAVWALIGIWMAKRVFRWEP</sequence>
<dbReference type="PANTHER" id="PTHR43229:SF2">
    <property type="entry name" value="NODULATION PROTEIN J"/>
    <property type="match status" value="1"/>
</dbReference>
<name>A0A6J6J1Q4_9ZZZZ</name>
<evidence type="ECO:0000256" key="3">
    <source>
        <dbReference type="ARBA" id="ARBA00022989"/>
    </source>
</evidence>
<proteinExistence type="predicted"/>
<evidence type="ECO:0000256" key="5">
    <source>
        <dbReference type="SAM" id="Phobius"/>
    </source>
</evidence>
<dbReference type="AlphaFoldDB" id="A0A6J6J1Q4"/>
<reference evidence="7" key="1">
    <citation type="submission" date="2020-05" db="EMBL/GenBank/DDBJ databases">
        <authorList>
            <person name="Chiriac C."/>
            <person name="Salcher M."/>
            <person name="Ghai R."/>
            <person name="Kavagutti S V."/>
        </authorList>
    </citation>
    <scope>NUCLEOTIDE SEQUENCE</scope>
</reference>
<evidence type="ECO:0000256" key="2">
    <source>
        <dbReference type="ARBA" id="ARBA00022692"/>
    </source>
</evidence>
<feature type="transmembrane region" description="Helical" evidence="5">
    <location>
        <begin position="130"/>
        <end position="155"/>
    </location>
</feature>
<evidence type="ECO:0000259" key="6">
    <source>
        <dbReference type="Pfam" id="PF01061"/>
    </source>
</evidence>
<protein>
    <submittedName>
        <fullName evidence="7">Unannotated protein</fullName>
    </submittedName>
</protein>
<dbReference type="GO" id="GO:0140359">
    <property type="term" value="F:ABC-type transporter activity"/>
    <property type="evidence" value="ECO:0007669"/>
    <property type="project" value="InterPro"/>
</dbReference>
<dbReference type="PANTHER" id="PTHR43229">
    <property type="entry name" value="NODULATION PROTEIN J"/>
    <property type="match status" value="1"/>
</dbReference>
<gene>
    <name evidence="7" type="ORF">UFOPK1908_01427</name>
</gene>
<evidence type="ECO:0000256" key="1">
    <source>
        <dbReference type="ARBA" id="ARBA00004141"/>
    </source>
</evidence>
<dbReference type="GO" id="GO:0043190">
    <property type="term" value="C:ATP-binding cassette (ABC) transporter complex"/>
    <property type="evidence" value="ECO:0007669"/>
    <property type="project" value="InterPro"/>
</dbReference>
<feature type="transmembrane region" description="Helical" evidence="5">
    <location>
        <begin position="54"/>
        <end position="78"/>
    </location>
</feature>
<feature type="transmembrane region" description="Helical" evidence="5">
    <location>
        <begin position="216"/>
        <end position="235"/>
    </location>
</feature>
<feature type="transmembrane region" description="Helical" evidence="5">
    <location>
        <begin position="28"/>
        <end position="48"/>
    </location>
</feature>
<dbReference type="InterPro" id="IPR051784">
    <property type="entry name" value="Nod_factor_ABC_transporter"/>
</dbReference>
<dbReference type="EMBL" id="CAEZVB010000102">
    <property type="protein sequence ID" value="CAB4630433.1"/>
    <property type="molecule type" value="Genomic_DNA"/>
</dbReference>
<keyword evidence="3 5" id="KW-1133">Transmembrane helix</keyword>
<dbReference type="Pfam" id="PF01061">
    <property type="entry name" value="ABC2_membrane"/>
    <property type="match status" value="1"/>
</dbReference>
<accession>A0A6J6J1Q4</accession>
<evidence type="ECO:0000313" key="7">
    <source>
        <dbReference type="EMBL" id="CAB4630433.1"/>
    </source>
</evidence>
<keyword evidence="4 5" id="KW-0472">Membrane</keyword>
<evidence type="ECO:0000256" key="4">
    <source>
        <dbReference type="ARBA" id="ARBA00023136"/>
    </source>
</evidence>
<feature type="transmembrane region" description="Helical" evidence="5">
    <location>
        <begin position="162"/>
        <end position="184"/>
    </location>
</feature>
<keyword evidence="2 5" id="KW-0812">Transmembrane</keyword>
<dbReference type="InterPro" id="IPR013525">
    <property type="entry name" value="ABC2_TM"/>
</dbReference>